<feature type="transmembrane region" description="Helical" evidence="1">
    <location>
        <begin position="21"/>
        <end position="42"/>
    </location>
</feature>
<evidence type="ECO:0000313" key="3">
    <source>
        <dbReference type="Proteomes" id="UP001595805"/>
    </source>
</evidence>
<keyword evidence="1" id="KW-1133">Transmembrane helix</keyword>
<name>A0ABV8APV1_9BACT</name>
<evidence type="ECO:0000256" key="1">
    <source>
        <dbReference type="SAM" id="Phobius"/>
    </source>
</evidence>
<dbReference type="RefSeq" id="WP_377904503.1">
    <property type="nucleotide sequence ID" value="NZ_JBHRZS010000006.1"/>
</dbReference>
<organism evidence="2 3">
    <name type="scientific">Algoriphagus namhaensis</name>
    <dbReference type="NCBI Taxonomy" id="915353"/>
    <lineage>
        <taxon>Bacteria</taxon>
        <taxon>Pseudomonadati</taxon>
        <taxon>Bacteroidota</taxon>
        <taxon>Cytophagia</taxon>
        <taxon>Cytophagales</taxon>
        <taxon>Cyclobacteriaceae</taxon>
        <taxon>Algoriphagus</taxon>
    </lineage>
</organism>
<keyword evidence="3" id="KW-1185">Reference proteome</keyword>
<evidence type="ECO:0000313" key="2">
    <source>
        <dbReference type="EMBL" id="MFC3879769.1"/>
    </source>
</evidence>
<comment type="caution">
    <text evidence="2">The sequence shown here is derived from an EMBL/GenBank/DDBJ whole genome shotgun (WGS) entry which is preliminary data.</text>
</comment>
<sequence>MISLFRKIRQKLLAQNRVTRYLVYALGEILLVVIGILIALQVNNWNEENKTQQKEKLYLSRLKEDAKWNIDVLDSQIKFYQRNTMNLDSIGSFLSSGAPKNDNLKIPANPSFISAWKLKNSTYTELVSSGTLGTLSDVKLREMLDEIASFETITIRTLNYWRDLSVADADLFRPYRIQETSIVNGDTVKTVSLNYEQMLGKREVIAGIQFWSFANQKFAAGIEEYKAYYIRLLERIECLENNACSN</sequence>
<reference evidence="3" key="1">
    <citation type="journal article" date="2019" name="Int. J. Syst. Evol. Microbiol.">
        <title>The Global Catalogue of Microorganisms (GCM) 10K type strain sequencing project: providing services to taxonomists for standard genome sequencing and annotation.</title>
        <authorList>
            <consortium name="The Broad Institute Genomics Platform"/>
            <consortium name="The Broad Institute Genome Sequencing Center for Infectious Disease"/>
            <person name="Wu L."/>
            <person name="Ma J."/>
        </authorList>
    </citation>
    <scope>NUCLEOTIDE SEQUENCE [LARGE SCALE GENOMIC DNA]</scope>
    <source>
        <strain evidence="3">CCUG 60523</strain>
    </source>
</reference>
<protein>
    <submittedName>
        <fullName evidence="2">DUF6090 family protein</fullName>
    </submittedName>
</protein>
<dbReference type="Proteomes" id="UP001595805">
    <property type="component" value="Unassembled WGS sequence"/>
</dbReference>
<accession>A0ABV8APV1</accession>
<gene>
    <name evidence="2" type="ORF">ACFOSV_06260</name>
</gene>
<keyword evidence="1" id="KW-0472">Membrane</keyword>
<dbReference type="EMBL" id="JBHRZS010000006">
    <property type="protein sequence ID" value="MFC3879769.1"/>
    <property type="molecule type" value="Genomic_DNA"/>
</dbReference>
<dbReference type="InterPro" id="IPR045749">
    <property type="entry name" value="DUF6090"/>
</dbReference>
<dbReference type="Pfam" id="PF19578">
    <property type="entry name" value="DUF6090"/>
    <property type="match status" value="1"/>
</dbReference>
<proteinExistence type="predicted"/>
<keyword evidence="1" id="KW-0812">Transmembrane</keyword>